<dbReference type="GO" id="GO:0003735">
    <property type="term" value="F:structural constituent of ribosome"/>
    <property type="evidence" value="ECO:0007669"/>
    <property type="project" value="InterPro"/>
</dbReference>
<evidence type="ECO:0000256" key="3">
    <source>
        <dbReference type="ARBA" id="ARBA00022980"/>
    </source>
</evidence>
<dbReference type="NCBIfam" id="TIGR00062">
    <property type="entry name" value="L27"/>
    <property type="match status" value="1"/>
</dbReference>
<comment type="similarity">
    <text evidence="2">Belongs to the bacterial ribosomal protein bL27 family.</text>
</comment>
<dbReference type="AlphaFoldDB" id="A0A0D1ZH74"/>
<evidence type="ECO:0000256" key="7">
    <source>
        <dbReference type="SAM" id="MobiDB-lite"/>
    </source>
</evidence>
<dbReference type="FunFam" id="2.40.50.100:FF:000042">
    <property type="entry name" value="50S ribosomal protein L27"/>
    <property type="match status" value="1"/>
</dbReference>
<feature type="compositionally biased region" description="Basic residues" evidence="7">
    <location>
        <begin position="269"/>
        <end position="280"/>
    </location>
</feature>
<comment type="subcellular location">
    <subcellularLocation>
        <location evidence="1">Mitochondrion</location>
    </subcellularLocation>
</comment>
<dbReference type="PRINTS" id="PR00063">
    <property type="entry name" value="RIBOSOMALL27"/>
</dbReference>
<sequence>MKGIKNIKLLYTTSNTANMLQPRLYRSALSADASLAALASSLNTLSLCAKHKPLQPQSVSTIFVRHASHAQQGRANGPGDSAGRRLGAKKSASEYVVPGNIIFKQRGTKWHPGDNVGIGKDHTIFATESGYVRYYRDPLKHPKRRYIGVALEKEGPGSQLPLPRNAPSRRRLGMFATPLKQQDADQDFMEAHLAGNTNSVSTFKSGAATPTPPPTITRQGTYREANVSIGMAAERKGVKVREFDRGDRWLAWRRRAARVKAAMEAKAAKGTKKTKGKKSNKGAVIGGKKR</sequence>
<dbReference type="EMBL" id="KN846951">
    <property type="protein sequence ID" value="KIV86168.1"/>
    <property type="molecule type" value="Genomic_DNA"/>
</dbReference>
<keyword evidence="5" id="KW-0687">Ribonucleoprotein</keyword>
<evidence type="ECO:0000313" key="8">
    <source>
        <dbReference type="EMBL" id="KIV86168.1"/>
    </source>
</evidence>
<gene>
    <name evidence="8" type="ORF">PV11_01798</name>
</gene>
<evidence type="ECO:0000256" key="4">
    <source>
        <dbReference type="ARBA" id="ARBA00023128"/>
    </source>
</evidence>
<dbReference type="PANTHER" id="PTHR15893">
    <property type="entry name" value="RIBOSOMAL PROTEIN L27"/>
    <property type="match status" value="1"/>
</dbReference>
<protein>
    <recommendedName>
        <fullName evidence="6">Large ribosomal subunit protein bL27m</fullName>
    </recommendedName>
</protein>
<feature type="region of interest" description="Disordered" evidence="7">
    <location>
        <begin position="263"/>
        <end position="290"/>
    </location>
</feature>
<organism evidence="8 9">
    <name type="scientific">Exophiala sideris</name>
    <dbReference type="NCBI Taxonomy" id="1016849"/>
    <lineage>
        <taxon>Eukaryota</taxon>
        <taxon>Fungi</taxon>
        <taxon>Dikarya</taxon>
        <taxon>Ascomycota</taxon>
        <taxon>Pezizomycotina</taxon>
        <taxon>Eurotiomycetes</taxon>
        <taxon>Chaetothyriomycetidae</taxon>
        <taxon>Chaetothyriales</taxon>
        <taxon>Herpotrichiellaceae</taxon>
        <taxon>Exophiala</taxon>
    </lineage>
</organism>
<dbReference type="SUPFAM" id="SSF110324">
    <property type="entry name" value="Ribosomal L27 protein-like"/>
    <property type="match status" value="1"/>
</dbReference>
<dbReference type="GO" id="GO:0006412">
    <property type="term" value="P:translation"/>
    <property type="evidence" value="ECO:0007669"/>
    <property type="project" value="InterPro"/>
</dbReference>
<dbReference type="GO" id="GO:0005762">
    <property type="term" value="C:mitochondrial large ribosomal subunit"/>
    <property type="evidence" value="ECO:0007669"/>
    <property type="project" value="TreeGrafter"/>
</dbReference>
<reference evidence="8 9" key="1">
    <citation type="submission" date="2015-01" db="EMBL/GenBank/DDBJ databases">
        <title>The Genome Sequence of Exophiala sideris CBS121828.</title>
        <authorList>
            <consortium name="The Broad Institute Genomics Platform"/>
            <person name="Cuomo C."/>
            <person name="de Hoog S."/>
            <person name="Gorbushina A."/>
            <person name="Stielow B."/>
            <person name="Teixiera M."/>
            <person name="Abouelleil A."/>
            <person name="Chapman S.B."/>
            <person name="Priest M."/>
            <person name="Young S.K."/>
            <person name="Wortman J."/>
            <person name="Nusbaum C."/>
            <person name="Birren B."/>
        </authorList>
    </citation>
    <scope>NUCLEOTIDE SEQUENCE [LARGE SCALE GENOMIC DNA]</scope>
    <source>
        <strain evidence="8 9">CBS 121828</strain>
    </source>
</reference>
<name>A0A0D1ZH74_9EURO</name>
<dbReference type="Gene3D" id="2.40.50.100">
    <property type="match status" value="1"/>
</dbReference>
<dbReference type="PANTHER" id="PTHR15893:SF0">
    <property type="entry name" value="LARGE RIBOSOMAL SUBUNIT PROTEIN BL27M"/>
    <property type="match status" value="1"/>
</dbReference>
<dbReference type="InterPro" id="IPR001684">
    <property type="entry name" value="Ribosomal_bL27"/>
</dbReference>
<evidence type="ECO:0000256" key="2">
    <source>
        <dbReference type="ARBA" id="ARBA00010797"/>
    </source>
</evidence>
<dbReference type="OrthoDB" id="1867012at2759"/>
<evidence type="ECO:0000256" key="1">
    <source>
        <dbReference type="ARBA" id="ARBA00004173"/>
    </source>
</evidence>
<proteinExistence type="inferred from homology"/>
<dbReference type="Proteomes" id="UP000053599">
    <property type="component" value="Unassembled WGS sequence"/>
</dbReference>
<dbReference type="Pfam" id="PF01016">
    <property type="entry name" value="Ribosomal_L27"/>
    <property type="match status" value="1"/>
</dbReference>
<accession>A0A0D1ZH74</accession>
<evidence type="ECO:0000256" key="5">
    <source>
        <dbReference type="ARBA" id="ARBA00023274"/>
    </source>
</evidence>
<keyword evidence="4" id="KW-0496">Mitochondrion</keyword>
<keyword evidence="3 8" id="KW-0689">Ribosomal protein</keyword>
<dbReference type="STRING" id="1016849.A0A0D1ZH74"/>
<evidence type="ECO:0000256" key="6">
    <source>
        <dbReference type="ARBA" id="ARBA00035267"/>
    </source>
</evidence>
<evidence type="ECO:0000313" key="9">
    <source>
        <dbReference type="Proteomes" id="UP000053599"/>
    </source>
</evidence>
<dbReference type="HOGENOM" id="CLU_062495_1_1_1"/>